<accession>A0A0X2NKB0</accession>
<dbReference type="AlphaFoldDB" id="A0A0X2NKB0"/>
<proteinExistence type="predicted"/>
<sequence length="197" mass="21814">MSVTPPTRRRGRQAKFSAEDVIRSALAAGIGSFTQSDVALELGVTVQSVYRRFPTRKLLLEACIERALESVPPADSLDPAPGTWEEIIGTCADQWWALCLRYPGFTTVVTSYDGTLERFLDPAFNSYTGGLIDLGWSRPQVRFAMSQIESAAARVAHYLSQAVPQDEDALEDASRQMRQATDFIVKGLSLSRPEWLL</sequence>
<dbReference type="OrthoDB" id="2570341at2"/>
<evidence type="ECO:0000313" key="1">
    <source>
        <dbReference type="EMBL" id="CUU65180.1"/>
    </source>
</evidence>
<name>A0A0X2NKB0_9CORY</name>
<organism evidence="1 2">
    <name type="scientific">Corynebacterium variabile</name>
    <dbReference type="NCBI Taxonomy" id="1727"/>
    <lineage>
        <taxon>Bacteria</taxon>
        <taxon>Bacillati</taxon>
        <taxon>Actinomycetota</taxon>
        <taxon>Actinomycetes</taxon>
        <taxon>Mycobacteriales</taxon>
        <taxon>Corynebacteriaceae</taxon>
        <taxon>Corynebacterium</taxon>
    </lineage>
</organism>
<dbReference type="InterPro" id="IPR009057">
    <property type="entry name" value="Homeodomain-like_sf"/>
</dbReference>
<protein>
    <submittedName>
        <fullName evidence="1">Transcriptional regulator, TetR family</fullName>
    </submittedName>
</protein>
<dbReference type="Gene3D" id="1.10.357.10">
    <property type="entry name" value="Tetracycline Repressor, domain 2"/>
    <property type="match status" value="1"/>
</dbReference>
<keyword evidence="2" id="KW-1185">Reference proteome</keyword>
<evidence type="ECO:0000313" key="2">
    <source>
        <dbReference type="Proteomes" id="UP000182498"/>
    </source>
</evidence>
<reference evidence="2" key="1">
    <citation type="submission" date="2015-11" db="EMBL/GenBank/DDBJ databases">
        <authorList>
            <person name="Dugat-Bony E."/>
        </authorList>
    </citation>
    <scope>NUCLEOTIDE SEQUENCE [LARGE SCALE GENOMIC DNA]</scope>
    <source>
        <strain evidence="2">Mu292</strain>
    </source>
</reference>
<dbReference type="SUPFAM" id="SSF46689">
    <property type="entry name" value="Homeodomain-like"/>
    <property type="match status" value="1"/>
</dbReference>
<dbReference type="EMBL" id="FAUH01000002">
    <property type="protein sequence ID" value="CUU65180.1"/>
    <property type="molecule type" value="Genomic_DNA"/>
</dbReference>
<dbReference type="RefSeq" id="WP_073883488.1">
    <property type="nucleotide sequence ID" value="NZ_FAUH01000002.1"/>
</dbReference>
<dbReference type="Proteomes" id="UP000182498">
    <property type="component" value="Unassembled WGS sequence"/>
</dbReference>
<gene>
    <name evidence="1" type="ORF">CVAR292_00496</name>
</gene>